<reference evidence="3 4" key="1">
    <citation type="journal article" date="2016" name="Nat. Commun.">
        <title>Thousands of microbial genomes shed light on interconnected biogeochemical processes in an aquifer system.</title>
        <authorList>
            <person name="Anantharaman K."/>
            <person name="Brown C.T."/>
            <person name="Hug L.A."/>
            <person name="Sharon I."/>
            <person name="Castelle C.J."/>
            <person name="Probst A.J."/>
            <person name="Thomas B.C."/>
            <person name="Singh A."/>
            <person name="Wilkins M.J."/>
            <person name="Karaoz U."/>
            <person name="Brodie E.L."/>
            <person name="Williams K.H."/>
            <person name="Hubbard S.S."/>
            <person name="Banfield J.F."/>
        </authorList>
    </citation>
    <scope>NUCLEOTIDE SEQUENCE [LARGE SCALE GENOMIC DNA]</scope>
</reference>
<comment type="caution">
    <text evidence="3">The sequence shown here is derived from an EMBL/GenBank/DDBJ whole genome shotgun (WGS) entry which is preliminary data.</text>
</comment>
<name>A0A1G1Y0Q1_9BACT</name>
<keyword evidence="1" id="KW-0812">Transmembrane</keyword>
<feature type="domain" description="Arabinofuranosyltransferase AftA N-terminal" evidence="2">
    <location>
        <begin position="63"/>
        <end position="343"/>
    </location>
</feature>
<dbReference type="Proteomes" id="UP000178432">
    <property type="component" value="Unassembled WGS sequence"/>
</dbReference>
<feature type="transmembrane region" description="Helical" evidence="1">
    <location>
        <begin position="292"/>
        <end position="317"/>
    </location>
</feature>
<feature type="transmembrane region" description="Helical" evidence="1">
    <location>
        <begin position="180"/>
        <end position="201"/>
    </location>
</feature>
<dbReference type="GO" id="GO:0016757">
    <property type="term" value="F:glycosyltransferase activity"/>
    <property type="evidence" value="ECO:0007669"/>
    <property type="project" value="InterPro"/>
</dbReference>
<feature type="transmembrane region" description="Helical" evidence="1">
    <location>
        <begin position="324"/>
        <end position="350"/>
    </location>
</feature>
<organism evidence="3 4">
    <name type="scientific">Candidatus Buchananbacteria bacterium RIFCSPHIGHO2_01_FULL_46_12</name>
    <dbReference type="NCBI Taxonomy" id="1797536"/>
    <lineage>
        <taxon>Bacteria</taxon>
        <taxon>Candidatus Buchananiibacteriota</taxon>
    </lineage>
</organism>
<feature type="transmembrane region" description="Helical" evidence="1">
    <location>
        <begin position="155"/>
        <end position="175"/>
    </location>
</feature>
<dbReference type="EMBL" id="MHIF01000069">
    <property type="protein sequence ID" value="OGY45909.1"/>
    <property type="molecule type" value="Genomic_DNA"/>
</dbReference>
<feature type="transmembrane region" description="Helical" evidence="1">
    <location>
        <begin position="207"/>
        <end position="234"/>
    </location>
</feature>
<feature type="transmembrane region" description="Helical" evidence="1">
    <location>
        <begin position="12"/>
        <end position="31"/>
    </location>
</feature>
<dbReference type="AlphaFoldDB" id="A0A1G1Y0Q1"/>
<feature type="transmembrane region" description="Helical" evidence="1">
    <location>
        <begin position="38"/>
        <end position="55"/>
    </location>
</feature>
<evidence type="ECO:0000259" key="2">
    <source>
        <dbReference type="Pfam" id="PF12250"/>
    </source>
</evidence>
<feature type="transmembrane region" description="Helical" evidence="1">
    <location>
        <begin position="246"/>
        <end position="266"/>
    </location>
</feature>
<feature type="transmembrane region" description="Helical" evidence="1">
    <location>
        <begin position="356"/>
        <end position="376"/>
    </location>
</feature>
<dbReference type="GO" id="GO:0044038">
    <property type="term" value="P:cell wall macromolecule biosynthetic process"/>
    <property type="evidence" value="ECO:0007669"/>
    <property type="project" value="InterPro"/>
</dbReference>
<dbReference type="Pfam" id="PF12250">
    <property type="entry name" value="AftA_N"/>
    <property type="match status" value="1"/>
</dbReference>
<dbReference type="GO" id="GO:0005886">
    <property type="term" value="C:plasma membrane"/>
    <property type="evidence" value="ECO:0007669"/>
    <property type="project" value="InterPro"/>
</dbReference>
<feature type="transmembrane region" description="Helical" evidence="1">
    <location>
        <begin position="388"/>
        <end position="407"/>
    </location>
</feature>
<evidence type="ECO:0000313" key="3">
    <source>
        <dbReference type="EMBL" id="OGY45909.1"/>
    </source>
</evidence>
<evidence type="ECO:0000256" key="1">
    <source>
        <dbReference type="SAM" id="Phobius"/>
    </source>
</evidence>
<gene>
    <name evidence="3" type="ORF">A2663_00370</name>
</gene>
<sequence>MELFFSAKEIWQLAVIKLLFYIFIALGIDFYFRFKKPILFVGLISLFSAGSYFFLSLHSQLPWWGLQGDEIFVFAFLEKAASGQFFSDFFYSGLPPFYPPLYFWAAGGLGYLFKLNGVQAGRLGVFLVLFLLPLAVYFWQWLFWRKREEDKLLGWQLVLAPALVMVVAEPAAIIFKPYEFVSAVLIVLWSVFLLDDLFYQTLGRLKIMIYGLTGGLLFLTFYFWFFPIFLALALFKLFCPAKIPYYFGRLAAIALLVIAISLPYTWPLFNSYLAFGSDNWQPAFFIPEDLNLYLPFFNFSIFGLAALAGLSAIIFYWKKARFKALGLLLLSAYVWQLINLLAIIVFQAPFLPQKPFLFFGGAAISMALAFGLAEFINDKIKNQNIMSGLFILGWIILASQLLGGSFMDDPGARKQFLAVKQPLREEYLDLIEGLESIDNLSELTVLSSGLGEVSAFLPLNYYISYNIHFSHPAAGFFDRFYFISNLTAASSAKDFYQKLKMAPFGPIDALLLLKGDGFYPINFWLDKYPLGAGGEELRLSADLINERYFAKIFEDKHFVFYKVK</sequence>
<keyword evidence="1" id="KW-1133">Transmembrane helix</keyword>
<protein>
    <recommendedName>
        <fullName evidence="2">Arabinofuranosyltransferase AftA N-terminal domain-containing protein</fullName>
    </recommendedName>
</protein>
<feature type="transmembrane region" description="Helical" evidence="1">
    <location>
        <begin position="97"/>
        <end position="113"/>
    </location>
</feature>
<keyword evidence="1" id="KW-0472">Membrane</keyword>
<accession>A0A1G1Y0Q1</accession>
<evidence type="ECO:0000313" key="4">
    <source>
        <dbReference type="Proteomes" id="UP000178432"/>
    </source>
</evidence>
<proteinExistence type="predicted"/>
<dbReference type="InterPro" id="IPR020963">
    <property type="entry name" value="ArabinofuranosylTrfase_AftA_N"/>
</dbReference>
<feature type="transmembrane region" description="Helical" evidence="1">
    <location>
        <begin position="125"/>
        <end position="143"/>
    </location>
</feature>